<sequence length="225" mass="22728">MEPLQAGDSQPGQAEPVVLDAIASPGTTTNCSAACGDMKLVASWTTASGLPETAGPPHQSRGFGDPGSRLAVSASKTVGPAPPLGAAPTSGSGPRPSPSENPPRNDSRGSNMRDAREVGSAAATADGSDGDAIVDAVTLTASESPRDKYAAVQAASRCDPGVESTGLGWNQTECGVVAAQPCPGGYQGTVYRPCFSPGLWGASDFTDCRLERLANIRNLVGFLLA</sequence>
<comment type="caution">
    <text evidence="3">The sequence shown here is derived from an EMBL/GenBank/DDBJ whole genome shotgun (WGS) entry which is preliminary data.</text>
</comment>
<dbReference type="EMBL" id="JARKHS020032335">
    <property type="protein sequence ID" value="KAK8760268.1"/>
    <property type="molecule type" value="Genomic_DNA"/>
</dbReference>
<evidence type="ECO:0000259" key="2">
    <source>
        <dbReference type="PROSITE" id="PS50227"/>
    </source>
</evidence>
<evidence type="ECO:0000313" key="4">
    <source>
        <dbReference type="Proteomes" id="UP001321473"/>
    </source>
</evidence>
<dbReference type="InterPro" id="IPR001879">
    <property type="entry name" value="GPCR_2_extracellular_dom"/>
</dbReference>
<reference evidence="3 4" key="1">
    <citation type="journal article" date="2023" name="Arcadia Sci">
        <title>De novo assembly of a long-read Amblyomma americanum tick genome.</title>
        <authorList>
            <person name="Chou S."/>
            <person name="Poskanzer K.E."/>
            <person name="Rollins M."/>
            <person name="Thuy-Boun P.S."/>
        </authorList>
    </citation>
    <scope>NUCLEOTIDE SEQUENCE [LARGE SCALE GENOMIC DNA]</scope>
    <source>
        <strain evidence="3">F_SG_1</strain>
        <tissue evidence="3">Salivary glands</tissue>
    </source>
</reference>
<feature type="region of interest" description="Disordered" evidence="1">
    <location>
        <begin position="48"/>
        <end position="128"/>
    </location>
</feature>
<proteinExistence type="predicted"/>
<evidence type="ECO:0000313" key="3">
    <source>
        <dbReference type="EMBL" id="KAK8760268.1"/>
    </source>
</evidence>
<dbReference type="SUPFAM" id="SSF111418">
    <property type="entry name" value="Hormone receptor domain"/>
    <property type="match status" value="1"/>
</dbReference>
<dbReference type="SMART" id="SM00008">
    <property type="entry name" value="HormR"/>
    <property type="match status" value="1"/>
</dbReference>
<dbReference type="PROSITE" id="PS50227">
    <property type="entry name" value="G_PROTEIN_RECEP_F2_3"/>
    <property type="match status" value="1"/>
</dbReference>
<dbReference type="InterPro" id="IPR036445">
    <property type="entry name" value="GPCR_2_extracell_dom_sf"/>
</dbReference>
<protein>
    <recommendedName>
        <fullName evidence="2">G-protein coupled receptors family 2 profile 1 domain-containing protein</fullName>
    </recommendedName>
</protein>
<feature type="compositionally biased region" description="Low complexity" evidence="1">
    <location>
        <begin position="119"/>
        <end position="128"/>
    </location>
</feature>
<feature type="compositionally biased region" description="Basic and acidic residues" evidence="1">
    <location>
        <begin position="103"/>
        <end position="117"/>
    </location>
</feature>
<dbReference type="Proteomes" id="UP001321473">
    <property type="component" value="Unassembled WGS sequence"/>
</dbReference>
<feature type="domain" description="G-protein coupled receptors family 2 profile 1" evidence="2">
    <location>
        <begin position="158"/>
        <end position="212"/>
    </location>
</feature>
<dbReference type="Gene3D" id="4.10.1240.10">
    <property type="entry name" value="GPCR, family 2, extracellular hormone receptor domain"/>
    <property type="match status" value="1"/>
</dbReference>
<gene>
    <name evidence="3" type="ORF">V5799_028466</name>
</gene>
<accession>A0AAQ4DCS8</accession>
<dbReference type="AlphaFoldDB" id="A0AAQ4DCS8"/>
<evidence type="ECO:0000256" key="1">
    <source>
        <dbReference type="SAM" id="MobiDB-lite"/>
    </source>
</evidence>
<organism evidence="3 4">
    <name type="scientific">Amblyomma americanum</name>
    <name type="common">Lone star tick</name>
    <dbReference type="NCBI Taxonomy" id="6943"/>
    <lineage>
        <taxon>Eukaryota</taxon>
        <taxon>Metazoa</taxon>
        <taxon>Ecdysozoa</taxon>
        <taxon>Arthropoda</taxon>
        <taxon>Chelicerata</taxon>
        <taxon>Arachnida</taxon>
        <taxon>Acari</taxon>
        <taxon>Parasitiformes</taxon>
        <taxon>Ixodida</taxon>
        <taxon>Ixodoidea</taxon>
        <taxon>Ixodidae</taxon>
        <taxon>Amblyomminae</taxon>
        <taxon>Amblyomma</taxon>
    </lineage>
</organism>
<dbReference type="GO" id="GO:0004930">
    <property type="term" value="F:G protein-coupled receptor activity"/>
    <property type="evidence" value="ECO:0007669"/>
    <property type="project" value="InterPro"/>
</dbReference>
<keyword evidence="4" id="KW-1185">Reference proteome</keyword>
<dbReference type="Pfam" id="PF02793">
    <property type="entry name" value="HRM"/>
    <property type="match status" value="1"/>
</dbReference>
<name>A0AAQ4DCS8_AMBAM</name>
<dbReference type="GO" id="GO:0016020">
    <property type="term" value="C:membrane"/>
    <property type="evidence" value="ECO:0007669"/>
    <property type="project" value="InterPro"/>
</dbReference>